<feature type="compositionally biased region" description="Basic and acidic residues" evidence="1">
    <location>
        <begin position="1"/>
        <end position="15"/>
    </location>
</feature>
<gene>
    <name evidence="2" type="ORF">QBC42DRAFT_1733</name>
</gene>
<sequence>MFELPDAKRVRREDLYDSGSDPGDAFEPGETEEEAELRAKLNARLSSLISLNLITPPAGGDEGVSMTGTESPQVAKKDEQEESEAPTQTQAEAEEAEFAFRLFSTSAPSQTVVLASKDQEVALGEDVPFARRPISHYIRGELSAQEKEQFRLAAISAQDVLAAASQRAWGLEVPWRVTKITVVAKKGAQPVVGPAAEAADKRKKTRPGKKRRIVLRKRDKKKQEEMGTRKAQPERKQSQMMSKEAHLREKKKRLNRERKLKRRQKEKEKKAAAGGGGGNEDDGKSEAGSDASE</sequence>
<dbReference type="AlphaFoldDB" id="A0AAV9I1Y0"/>
<proteinExistence type="predicted"/>
<evidence type="ECO:0000313" key="2">
    <source>
        <dbReference type="EMBL" id="KAK4467134.1"/>
    </source>
</evidence>
<reference evidence="2" key="2">
    <citation type="submission" date="2023-06" db="EMBL/GenBank/DDBJ databases">
        <authorList>
            <consortium name="Lawrence Berkeley National Laboratory"/>
            <person name="Mondo S.J."/>
            <person name="Hensen N."/>
            <person name="Bonometti L."/>
            <person name="Westerberg I."/>
            <person name="Brannstrom I.O."/>
            <person name="Guillou S."/>
            <person name="Cros-Aarteil S."/>
            <person name="Calhoun S."/>
            <person name="Haridas S."/>
            <person name="Kuo A."/>
            <person name="Pangilinan J."/>
            <person name="Riley R."/>
            <person name="Labutti K."/>
            <person name="Andreopoulos B."/>
            <person name="Lipzen A."/>
            <person name="Chen C."/>
            <person name="Yanf M."/>
            <person name="Daum C."/>
            <person name="Ng V."/>
            <person name="Clum A."/>
            <person name="Steindorff A."/>
            <person name="Ohm R."/>
            <person name="Martin F."/>
            <person name="Silar P."/>
            <person name="Natvig D."/>
            <person name="Lalanne C."/>
            <person name="Gautier V."/>
            <person name="Ament-Velasquez S.L."/>
            <person name="Kruys A."/>
            <person name="Hutchinson M.I."/>
            <person name="Powell A.J."/>
            <person name="Barry K."/>
            <person name="Miller A.N."/>
            <person name="Grigoriev I.V."/>
            <person name="Debuchy R."/>
            <person name="Gladieux P."/>
            <person name="Thoren M.H."/>
            <person name="Johannesson H."/>
        </authorList>
    </citation>
    <scope>NUCLEOTIDE SEQUENCE</scope>
    <source>
        <strain evidence="2">PSN324</strain>
    </source>
</reference>
<accession>A0AAV9I1Y0</accession>
<dbReference type="Pfam" id="PF09428">
    <property type="entry name" value="DUF2011"/>
    <property type="match status" value="1"/>
</dbReference>
<organism evidence="2 3">
    <name type="scientific">Cladorrhinum samala</name>
    <dbReference type="NCBI Taxonomy" id="585594"/>
    <lineage>
        <taxon>Eukaryota</taxon>
        <taxon>Fungi</taxon>
        <taxon>Dikarya</taxon>
        <taxon>Ascomycota</taxon>
        <taxon>Pezizomycotina</taxon>
        <taxon>Sordariomycetes</taxon>
        <taxon>Sordariomycetidae</taxon>
        <taxon>Sordariales</taxon>
        <taxon>Podosporaceae</taxon>
        <taxon>Cladorrhinum</taxon>
    </lineage>
</organism>
<feature type="region of interest" description="Disordered" evidence="1">
    <location>
        <begin position="186"/>
        <end position="293"/>
    </location>
</feature>
<feature type="compositionally biased region" description="Basic and acidic residues" evidence="1">
    <location>
        <begin position="221"/>
        <end position="247"/>
    </location>
</feature>
<dbReference type="Proteomes" id="UP001321749">
    <property type="component" value="Unassembled WGS sequence"/>
</dbReference>
<name>A0AAV9I1Y0_9PEZI</name>
<dbReference type="InterPro" id="IPR018555">
    <property type="entry name" value="C630.06c-like"/>
</dbReference>
<protein>
    <submittedName>
        <fullName evidence="2">Uncharacterized protein</fullName>
    </submittedName>
</protein>
<feature type="compositionally biased region" description="Basic residues" evidence="1">
    <location>
        <begin position="248"/>
        <end position="264"/>
    </location>
</feature>
<feature type="region of interest" description="Disordered" evidence="1">
    <location>
        <begin position="1"/>
        <end position="35"/>
    </location>
</feature>
<keyword evidence="3" id="KW-1185">Reference proteome</keyword>
<evidence type="ECO:0000313" key="3">
    <source>
        <dbReference type="Proteomes" id="UP001321749"/>
    </source>
</evidence>
<feature type="compositionally biased region" description="Basic residues" evidence="1">
    <location>
        <begin position="201"/>
        <end position="220"/>
    </location>
</feature>
<reference evidence="2" key="1">
    <citation type="journal article" date="2023" name="Mol. Phylogenet. Evol.">
        <title>Genome-scale phylogeny and comparative genomics of the fungal order Sordariales.</title>
        <authorList>
            <person name="Hensen N."/>
            <person name="Bonometti L."/>
            <person name="Westerberg I."/>
            <person name="Brannstrom I.O."/>
            <person name="Guillou S."/>
            <person name="Cros-Aarteil S."/>
            <person name="Calhoun S."/>
            <person name="Haridas S."/>
            <person name="Kuo A."/>
            <person name="Mondo S."/>
            <person name="Pangilinan J."/>
            <person name="Riley R."/>
            <person name="LaButti K."/>
            <person name="Andreopoulos B."/>
            <person name="Lipzen A."/>
            <person name="Chen C."/>
            <person name="Yan M."/>
            <person name="Daum C."/>
            <person name="Ng V."/>
            <person name="Clum A."/>
            <person name="Steindorff A."/>
            <person name="Ohm R.A."/>
            <person name="Martin F."/>
            <person name="Silar P."/>
            <person name="Natvig D.O."/>
            <person name="Lalanne C."/>
            <person name="Gautier V."/>
            <person name="Ament-Velasquez S.L."/>
            <person name="Kruys A."/>
            <person name="Hutchinson M.I."/>
            <person name="Powell A.J."/>
            <person name="Barry K."/>
            <person name="Miller A.N."/>
            <person name="Grigoriev I.V."/>
            <person name="Debuchy R."/>
            <person name="Gladieux P."/>
            <person name="Hiltunen Thoren M."/>
            <person name="Johannesson H."/>
        </authorList>
    </citation>
    <scope>NUCLEOTIDE SEQUENCE</scope>
    <source>
        <strain evidence="2">PSN324</strain>
    </source>
</reference>
<feature type="region of interest" description="Disordered" evidence="1">
    <location>
        <begin position="54"/>
        <end position="93"/>
    </location>
</feature>
<comment type="caution">
    <text evidence="2">The sequence shown here is derived from an EMBL/GenBank/DDBJ whole genome shotgun (WGS) entry which is preliminary data.</text>
</comment>
<evidence type="ECO:0000256" key="1">
    <source>
        <dbReference type="SAM" id="MobiDB-lite"/>
    </source>
</evidence>
<dbReference type="EMBL" id="MU864928">
    <property type="protein sequence ID" value="KAK4467134.1"/>
    <property type="molecule type" value="Genomic_DNA"/>
</dbReference>